<dbReference type="EMBL" id="UINC01194689">
    <property type="protein sequence ID" value="SVE10901.1"/>
    <property type="molecule type" value="Genomic_DNA"/>
</dbReference>
<sequence>MNKNAETSNSKPNLFDRKLKLIKISCLKIL</sequence>
<protein>
    <submittedName>
        <fullName evidence="1">Uncharacterized protein</fullName>
    </submittedName>
</protein>
<name>A0A383ATF9_9ZZZZ</name>
<reference evidence="1" key="1">
    <citation type="submission" date="2018-05" db="EMBL/GenBank/DDBJ databases">
        <authorList>
            <person name="Lanie J.A."/>
            <person name="Ng W.-L."/>
            <person name="Kazmierczak K.M."/>
            <person name="Andrzejewski T.M."/>
            <person name="Davidsen T.M."/>
            <person name="Wayne K.J."/>
            <person name="Tettelin H."/>
            <person name="Glass J.I."/>
            <person name="Rusch D."/>
            <person name="Podicherti R."/>
            <person name="Tsui H.-C.T."/>
            <person name="Winkler M.E."/>
        </authorList>
    </citation>
    <scope>NUCLEOTIDE SEQUENCE</scope>
</reference>
<accession>A0A383ATF9</accession>
<dbReference type="AlphaFoldDB" id="A0A383ATF9"/>
<proteinExistence type="predicted"/>
<evidence type="ECO:0000313" key="1">
    <source>
        <dbReference type="EMBL" id="SVE10901.1"/>
    </source>
</evidence>
<organism evidence="1">
    <name type="scientific">marine metagenome</name>
    <dbReference type="NCBI Taxonomy" id="408172"/>
    <lineage>
        <taxon>unclassified sequences</taxon>
        <taxon>metagenomes</taxon>
        <taxon>ecological metagenomes</taxon>
    </lineage>
</organism>
<gene>
    <name evidence="1" type="ORF">METZ01_LOCUS463755</name>
</gene>